<dbReference type="InterPro" id="IPR023365">
    <property type="entry name" value="Sortase_dom-sf"/>
</dbReference>
<dbReference type="STRING" id="988821.SAMN05421867_106150"/>
<dbReference type="EMBL" id="FOKA01000006">
    <property type="protein sequence ID" value="SFB07693.1"/>
    <property type="molecule type" value="Genomic_DNA"/>
</dbReference>
<evidence type="ECO:0000313" key="4">
    <source>
        <dbReference type="EMBL" id="SFB07693.1"/>
    </source>
</evidence>
<dbReference type="GO" id="GO:0016787">
    <property type="term" value="F:hydrolase activity"/>
    <property type="evidence" value="ECO:0007669"/>
    <property type="project" value="UniProtKB-KW"/>
</dbReference>
<name>A0A1I0Y6B6_9CELL</name>
<protein>
    <submittedName>
        <fullName evidence="4">Sortase family protein</fullName>
    </submittedName>
</protein>
<organism evidence="4 5">
    <name type="scientific">Cellulomonas marina</name>
    <dbReference type="NCBI Taxonomy" id="988821"/>
    <lineage>
        <taxon>Bacteria</taxon>
        <taxon>Bacillati</taxon>
        <taxon>Actinomycetota</taxon>
        <taxon>Actinomycetes</taxon>
        <taxon>Micrococcales</taxon>
        <taxon>Cellulomonadaceae</taxon>
        <taxon>Cellulomonas</taxon>
    </lineage>
</organism>
<evidence type="ECO:0000256" key="3">
    <source>
        <dbReference type="SAM" id="SignalP"/>
    </source>
</evidence>
<feature type="region of interest" description="Disordered" evidence="2">
    <location>
        <begin position="1"/>
        <end position="24"/>
    </location>
</feature>
<dbReference type="RefSeq" id="WP_090032365.1">
    <property type="nucleotide sequence ID" value="NZ_BONM01000021.1"/>
</dbReference>
<feature type="chain" id="PRO_5011738523" evidence="3">
    <location>
        <begin position="44"/>
        <end position="265"/>
    </location>
</feature>
<dbReference type="AlphaFoldDB" id="A0A1I0Y6B6"/>
<gene>
    <name evidence="4" type="ORF">SAMN05421867_106150</name>
</gene>
<dbReference type="Pfam" id="PF04203">
    <property type="entry name" value="Sortase"/>
    <property type="match status" value="1"/>
</dbReference>
<dbReference type="SUPFAM" id="SSF63817">
    <property type="entry name" value="Sortase"/>
    <property type="match status" value="1"/>
</dbReference>
<feature type="compositionally biased region" description="Low complexity" evidence="2">
    <location>
        <begin position="71"/>
        <end position="85"/>
    </location>
</feature>
<reference evidence="4 5" key="1">
    <citation type="submission" date="2016-10" db="EMBL/GenBank/DDBJ databases">
        <authorList>
            <person name="de Groot N.N."/>
        </authorList>
    </citation>
    <scope>NUCLEOTIDE SEQUENCE [LARGE SCALE GENOMIC DNA]</scope>
    <source>
        <strain evidence="4 5">CGMCC 4.6945</strain>
    </source>
</reference>
<evidence type="ECO:0000256" key="1">
    <source>
        <dbReference type="ARBA" id="ARBA00022801"/>
    </source>
</evidence>
<dbReference type="InterPro" id="IPR005754">
    <property type="entry name" value="Sortase"/>
</dbReference>
<feature type="region of interest" description="Disordered" evidence="2">
    <location>
        <begin position="51"/>
        <end position="103"/>
    </location>
</feature>
<keyword evidence="3" id="KW-0732">Signal</keyword>
<dbReference type="OrthoDB" id="525039at2"/>
<dbReference type="Proteomes" id="UP000199012">
    <property type="component" value="Unassembled WGS sequence"/>
</dbReference>
<proteinExistence type="predicted"/>
<dbReference type="CDD" id="cd05829">
    <property type="entry name" value="Sortase_F"/>
    <property type="match status" value="1"/>
</dbReference>
<feature type="compositionally biased region" description="Gly residues" evidence="2">
    <location>
        <begin position="86"/>
        <end position="98"/>
    </location>
</feature>
<feature type="compositionally biased region" description="Low complexity" evidence="2">
    <location>
        <begin position="51"/>
        <end position="64"/>
    </location>
</feature>
<keyword evidence="5" id="KW-1185">Reference proteome</keyword>
<feature type="signal peptide" evidence="3">
    <location>
        <begin position="1"/>
        <end position="43"/>
    </location>
</feature>
<keyword evidence="1" id="KW-0378">Hydrolase</keyword>
<dbReference type="InterPro" id="IPR042001">
    <property type="entry name" value="Sortase_F"/>
</dbReference>
<evidence type="ECO:0000313" key="5">
    <source>
        <dbReference type="Proteomes" id="UP000199012"/>
    </source>
</evidence>
<dbReference type="Gene3D" id="2.40.260.10">
    <property type="entry name" value="Sortase"/>
    <property type="match status" value="1"/>
</dbReference>
<accession>A0A1I0Y6B6</accession>
<sequence length="265" mass="25799">MSRRRPGRPRTARRPSQPSRRRRAALALLVAPALAVLVGCGPAATGADGATPGTTGAAGDAGAAGAPGGPSPSAAPDGAAADAAGAGDGSGTGTGTGAAAGLPMLPTRPEDVVVAAPVPPVRLLVGAAGIDMPVEAVGVDADGTMEIPASAGTAGWYRFGPAPAGGAGSVVVAAHVDTVADGIGPFARLRDLGPGDVVELADEAGTTHRYAVTAVEQVAKTALPADALFARDGAPRLVLITCGGPFDRTTGSYRDNVLVEADRLP</sequence>
<evidence type="ECO:0000256" key="2">
    <source>
        <dbReference type="SAM" id="MobiDB-lite"/>
    </source>
</evidence>